<gene>
    <name evidence="1" type="ORF">GGR43_002617</name>
</gene>
<dbReference type="AlphaFoldDB" id="A0A7W6FRC6"/>
<protein>
    <submittedName>
        <fullName evidence="1">Uncharacterized protein</fullName>
    </submittedName>
</protein>
<dbReference type="Proteomes" id="UP000571950">
    <property type="component" value="Unassembled WGS sequence"/>
</dbReference>
<organism evidence="1 2">
    <name type="scientific">Sphingobium jiangsuense</name>
    <dbReference type="NCBI Taxonomy" id="870476"/>
    <lineage>
        <taxon>Bacteria</taxon>
        <taxon>Pseudomonadati</taxon>
        <taxon>Pseudomonadota</taxon>
        <taxon>Alphaproteobacteria</taxon>
        <taxon>Sphingomonadales</taxon>
        <taxon>Sphingomonadaceae</taxon>
        <taxon>Sphingobium</taxon>
    </lineage>
</organism>
<dbReference type="RefSeq" id="WP_188072390.1">
    <property type="nucleotide sequence ID" value="NZ_BSPS01000062.1"/>
</dbReference>
<proteinExistence type="predicted"/>
<comment type="caution">
    <text evidence="1">The sequence shown here is derived from an EMBL/GenBank/DDBJ whole genome shotgun (WGS) entry which is preliminary data.</text>
</comment>
<evidence type="ECO:0000313" key="2">
    <source>
        <dbReference type="Proteomes" id="UP000571950"/>
    </source>
</evidence>
<accession>A0A7W6FRC6</accession>
<sequence length="122" mass="13276">MRILLSRRQAVTALGLTAGLAGTASILEGARRPLVMRDINLGAAHDRRIAALTGQEDSLPLLADPVRQWRDGLRAEVERAGGAIMLARWNKAHMLCGLARESGMRAEMTRMDGVIFRVGMKA</sequence>
<reference evidence="1 2" key="1">
    <citation type="submission" date="2020-08" db="EMBL/GenBank/DDBJ databases">
        <title>Genomic Encyclopedia of Type Strains, Phase IV (KMG-IV): sequencing the most valuable type-strain genomes for metagenomic binning, comparative biology and taxonomic classification.</title>
        <authorList>
            <person name="Goeker M."/>
        </authorList>
    </citation>
    <scope>NUCLEOTIDE SEQUENCE [LARGE SCALE GENOMIC DNA]</scope>
    <source>
        <strain evidence="1 2">DSM 26189</strain>
    </source>
</reference>
<evidence type="ECO:0000313" key="1">
    <source>
        <dbReference type="EMBL" id="MBB3926894.1"/>
    </source>
</evidence>
<dbReference type="EMBL" id="JACIDT010000008">
    <property type="protein sequence ID" value="MBB3926894.1"/>
    <property type="molecule type" value="Genomic_DNA"/>
</dbReference>
<name>A0A7W6FRC6_9SPHN</name>
<keyword evidence="2" id="KW-1185">Reference proteome</keyword>